<dbReference type="InterPro" id="IPR051169">
    <property type="entry name" value="NADH-Q_oxidoreductase"/>
</dbReference>
<dbReference type="InterPro" id="IPR017584">
    <property type="entry name" value="Pyridine_nucleo_diS_OxRdtase_N"/>
</dbReference>
<dbReference type="GO" id="GO:0003955">
    <property type="term" value="F:NAD(P)H dehydrogenase (quinone) activity"/>
    <property type="evidence" value="ECO:0007669"/>
    <property type="project" value="TreeGrafter"/>
</dbReference>
<dbReference type="PANTHER" id="PTHR42913:SF9">
    <property type="entry name" value="SLR1591 PROTEIN"/>
    <property type="match status" value="1"/>
</dbReference>
<dbReference type="AlphaFoldDB" id="A0A011NSM0"/>
<dbReference type="PANTHER" id="PTHR42913">
    <property type="entry name" value="APOPTOSIS-INDUCING FACTOR 1"/>
    <property type="match status" value="1"/>
</dbReference>
<comment type="cofactor">
    <cofactor evidence="1">
        <name>FAD</name>
        <dbReference type="ChEBI" id="CHEBI:57692"/>
    </cofactor>
</comment>
<keyword evidence="4 6" id="KW-0560">Oxidoreductase</keyword>
<dbReference type="SUPFAM" id="SSF51905">
    <property type="entry name" value="FAD/NAD(P)-binding domain"/>
    <property type="match status" value="2"/>
</dbReference>
<dbReference type="EC" id="1.6.99.-" evidence="6"/>
<evidence type="ECO:0000256" key="1">
    <source>
        <dbReference type="ARBA" id="ARBA00001974"/>
    </source>
</evidence>
<dbReference type="EMBL" id="JFAX01000010">
    <property type="protein sequence ID" value="EXI67495.1"/>
    <property type="molecule type" value="Genomic_DNA"/>
</dbReference>
<name>A0A011NSM0_9PROT</name>
<dbReference type="STRING" id="1454001.AW08_02051"/>
<keyword evidence="2" id="KW-0285">Flavoprotein</keyword>
<protein>
    <submittedName>
        <fullName evidence="6">NADH dehydrogenase-like protein</fullName>
        <ecNumber evidence="6">1.6.99.-</ecNumber>
    </submittedName>
</protein>
<keyword evidence="3" id="KW-0274">FAD</keyword>
<feature type="domain" description="FAD/NAD(P)-binding" evidence="5">
    <location>
        <begin position="12"/>
        <end position="314"/>
    </location>
</feature>
<evidence type="ECO:0000313" key="6">
    <source>
        <dbReference type="EMBL" id="EXI67495.1"/>
    </source>
</evidence>
<dbReference type="InterPro" id="IPR023753">
    <property type="entry name" value="FAD/NAD-binding_dom"/>
</dbReference>
<evidence type="ECO:0000256" key="3">
    <source>
        <dbReference type="ARBA" id="ARBA00022827"/>
    </source>
</evidence>
<dbReference type="InterPro" id="IPR036188">
    <property type="entry name" value="FAD/NAD-bd_sf"/>
</dbReference>
<evidence type="ECO:0000259" key="5">
    <source>
        <dbReference type="Pfam" id="PF07992"/>
    </source>
</evidence>
<comment type="caution">
    <text evidence="6">The sequence shown here is derived from an EMBL/GenBank/DDBJ whole genome shotgun (WGS) entry which is preliminary data.</text>
</comment>
<organism evidence="6 7">
    <name type="scientific">Candidatus Accumulibacter adjunctus</name>
    <dbReference type="NCBI Taxonomy" id="1454001"/>
    <lineage>
        <taxon>Bacteria</taxon>
        <taxon>Pseudomonadati</taxon>
        <taxon>Pseudomonadota</taxon>
        <taxon>Betaproteobacteria</taxon>
        <taxon>Candidatus Accumulibacter</taxon>
    </lineage>
</organism>
<gene>
    <name evidence="6" type="ORF">AW08_02051</name>
</gene>
<dbReference type="Proteomes" id="UP000020218">
    <property type="component" value="Unassembled WGS sequence"/>
</dbReference>
<dbReference type="Pfam" id="PF07992">
    <property type="entry name" value="Pyr_redox_2"/>
    <property type="match status" value="1"/>
</dbReference>
<sequence>MPSSESGAPDEILLVGGGHSHVIVLRELGLRPLAGARLTLVSSAARTPYSGMLPGYVAGHYDFDQVHIDLPRLAAFAGARFVADEVIGIDRGARLAHCRSGRSLSWDLLSINVGSTPRIDLGAEGRAHVVPVKPISGFNQRWLALLQRARLLAAAGDVAARPLTIAVVGGGAAGVELLLSMQYRLRQEFAQLRADPERLHWHLLTRDRDILPTHSRPVRQHFRRVLKARGVRLHLAAAVDDAGAGWLQWQGTDGAERLAADELVWVTRAGGAAWLRDSGLAVDDDGFLRVGETLQVAGETHIFAAGDCASMIDHPREKAGVFAVRMGEPLAGNLRRAVAGRALVAHRPQRRWLALISTGDRYAVASRGAFSTAGHWVWHWKDWIDRRFMRLFADLPGGSA</sequence>
<evidence type="ECO:0000256" key="2">
    <source>
        <dbReference type="ARBA" id="ARBA00022630"/>
    </source>
</evidence>
<evidence type="ECO:0000256" key="4">
    <source>
        <dbReference type="ARBA" id="ARBA00023002"/>
    </source>
</evidence>
<dbReference type="PATRIC" id="fig|1454001.3.peg.2097"/>
<dbReference type="GO" id="GO:0019646">
    <property type="term" value="P:aerobic electron transport chain"/>
    <property type="evidence" value="ECO:0007669"/>
    <property type="project" value="TreeGrafter"/>
</dbReference>
<accession>A0A011NSM0</accession>
<keyword evidence="7" id="KW-1185">Reference proteome</keyword>
<dbReference type="NCBIfam" id="TIGR03169">
    <property type="entry name" value="Nterm_to_SelD"/>
    <property type="match status" value="1"/>
</dbReference>
<reference evidence="6" key="1">
    <citation type="submission" date="2014-02" db="EMBL/GenBank/DDBJ databases">
        <title>Expanding our view of genomic diversity in Candidatus Accumulibacter clades.</title>
        <authorList>
            <person name="Skennerton C.T."/>
            <person name="Barr J.J."/>
            <person name="Slater F.R."/>
            <person name="Bond P.L."/>
            <person name="Tyson G.W."/>
        </authorList>
    </citation>
    <scope>NUCLEOTIDE SEQUENCE [LARGE SCALE GENOMIC DNA]</scope>
</reference>
<evidence type="ECO:0000313" key="7">
    <source>
        <dbReference type="Proteomes" id="UP000020218"/>
    </source>
</evidence>
<dbReference type="Gene3D" id="3.50.50.100">
    <property type="match status" value="1"/>
</dbReference>
<proteinExistence type="predicted"/>